<dbReference type="PANTHER" id="PTHR33164:SF104">
    <property type="entry name" value="TRANSCRIPTIONAL REGULATORY PROTEIN"/>
    <property type="match status" value="1"/>
</dbReference>
<dbReference type="PROSITE" id="PS50977">
    <property type="entry name" value="HTH_TETR_2"/>
    <property type="match status" value="1"/>
</dbReference>
<organism evidence="6 7">
    <name type="scientific">Streptomyces argenteolus</name>
    <dbReference type="NCBI Taxonomy" id="67274"/>
    <lineage>
        <taxon>Bacteria</taxon>
        <taxon>Bacillati</taxon>
        <taxon>Actinomycetota</taxon>
        <taxon>Actinomycetes</taxon>
        <taxon>Kitasatosporales</taxon>
        <taxon>Streptomycetaceae</taxon>
        <taxon>Streptomyces</taxon>
    </lineage>
</organism>
<dbReference type="SUPFAM" id="SSF46689">
    <property type="entry name" value="Homeodomain-like"/>
    <property type="match status" value="1"/>
</dbReference>
<dbReference type="InterPro" id="IPR036271">
    <property type="entry name" value="Tet_transcr_reg_TetR-rel_C_sf"/>
</dbReference>
<dbReference type="SUPFAM" id="SSF48498">
    <property type="entry name" value="Tetracyclin repressor-like, C-terminal domain"/>
    <property type="match status" value="1"/>
</dbReference>
<feature type="region of interest" description="Disordered" evidence="3">
    <location>
        <begin position="224"/>
        <end position="300"/>
    </location>
</feature>
<dbReference type="Gene3D" id="1.10.10.10">
    <property type="entry name" value="Winged helix-like DNA-binding domain superfamily/Winged helix DNA-binding domain"/>
    <property type="match status" value="1"/>
</dbReference>
<feature type="DNA-binding region" description="H-T-H motif" evidence="2">
    <location>
        <begin position="59"/>
        <end position="78"/>
    </location>
</feature>
<feature type="domain" description="HTH tetR-type" evidence="4">
    <location>
        <begin position="36"/>
        <end position="96"/>
    </location>
</feature>
<evidence type="ECO:0000259" key="4">
    <source>
        <dbReference type="PROSITE" id="PS50977"/>
    </source>
</evidence>
<dbReference type="InterPro" id="IPR041678">
    <property type="entry name" value="TetR_C_16"/>
</dbReference>
<evidence type="ECO:0000256" key="2">
    <source>
        <dbReference type="PROSITE-ProRule" id="PRU00335"/>
    </source>
</evidence>
<dbReference type="InterPro" id="IPR000835">
    <property type="entry name" value="HTH_MarR-typ"/>
</dbReference>
<keyword evidence="1 2" id="KW-0238">DNA-binding</keyword>
<reference evidence="6 7" key="1">
    <citation type="submission" date="2024-10" db="EMBL/GenBank/DDBJ databases">
        <title>The Natural Products Discovery Center: Release of the First 8490 Sequenced Strains for Exploring Actinobacteria Biosynthetic Diversity.</title>
        <authorList>
            <person name="Kalkreuter E."/>
            <person name="Kautsar S.A."/>
            <person name="Yang D."/>
            <person name="Bader C.D."/>
            <person name="Teijaro C.N."/>
            <person name="Fluegel L."/>
            <person name="Davis C.M."/>
            <person name="Simpson J.R."/>
            <person name="Lauterbach L."/>
            <person name="Steele A.D."/>
            <person name="Gui C."/>
            <person name="Meng S."/>
            <person name="Li G."/>
            <person name="Viehrig K."/>
            <person name="Ye F."/>
            <person name="Su P."/>
            <person name="Kiefer A.F."/>
            <person name="Nichols A."/>
            <person name="Cepeda A.J."/>
            <person name="Yan W."/>
            <person name="Fan B."/>
            <person name="Jiang Y."/>
            <person name="Adhikari A."/>
            <person name="Zheng C.-J."/>
            <person name="Schuster L."/>
            <person name="Cowan T.M."/>
            <person name="Smanski M.J."/>
            <person name="Chevrette M.G."/>
            <person name="De Carvalho L.P.S."/>
            <person name="Shen B."/>
        </authorList>
    </citation>
    <scope>NUCLEOTIDE SEQUENCE [LARGE SCALE GENOMIC DNA]</scope>
    <source>
        <strain evidence="6 7">NPDC012540</strain>
    </source>
</reference>
<evidence type="ECO:0000256" key="3">
    <source>
        <dbReference type="SAM" id="MobiDB-lite"/>
    </source>
</evidence>
<feature type="compositionally biased region" description="Low complexity" evidence="3">
    <location>
        <begin position="287"/>
        <end position="296"/>
    </location>
</feature>
<feature type="domain" description="HTH marR-type" evidence="5">
    <location>
        <begin position="303"/>
        <end position="438"/>
    </location>
</feature>
<dbReference type="InterPro" id="IPR039422">
    <property type="entry name" value="MarR/SlyA-like"/>
</dbReference>
<gene>
    <name evidence="6" type="ORF">ACFY8O_18235</name>
</gene>
<dbReference type="PANTHER" id="PTHR33164">
    <property type="entry name" value="TRANSCRIPTIONAL REGULATOR, MARR FAMILY"/>
    <property type="match status" value="1"/>
</dbReference>
<evidence type="ECO:0000313" key="7">
    <source>
        <dbReference type="Proteomes" id="UP001602322"/>
    </source>
</evidence>
<evidence type="ECO:0000313" key="6">
    <source>
        <dbReference type="EMBL" id="MFF5897858.1"/>
    </source>
</evidence>
<evidence type="ECO:0000256" key="1">
    <source>
        <dbReference type="ARBA" id="ARBA00023125"/>
    </source>
</evidence>
<dbReference type="Pfam" id="PF12802">
    <property type="entry name" value="MarR_2"/>
    <property type="match status" value="1"/>
</dbReference>
<name>A0ABW6X9H0_9ACTN</name>
<comment type="caution">
    <text evidence="6">The sequence shown here is derived from an EMBL/GenBank/DDBJ whole genome shotgun (WGS) entry which is preliminary data.</text>
</comment>
<proteinExistence type="predicted"/>
<keyword evidence="7" id="KW-1185">Reference proteome</keyword>
<dbReference type="InterPro" id="IPR036390">
    <property type="entry name" value="WH_DNA-bd_sf"/>
</dbReference>
<dbReference type="Pfam" id="PF17920">
    <property type="entry name" value="TetR_C_16"/>
    <property type="match status" value="1"/>
</dbReference>
<dbReference type="Pfam" id="PF00440">
    <property type="entry name" value="TetR_N"/>
    <property type="match status" value="1"/>
</dbReference>
<dbReference type="PROSITE" id="PS50995">
    <property type="entry name" value="HTH_MARR_2"/>
    <property type="match status" value="1"/>
</dbReference>
<dbReference type="InterPro" id="IPR001647">
    <property type="entry name" value="HTH_TetR"/>
</dbReference>
<feature type="region of interest" description="Disordered" evidence="3">
    <location>
        <begin position="1"/>
        <end position="38"/>
    </location>
</feature>
<dbReference type="PRINTS" id="PR00455">
    <property type="entry name" value="HTHTETR"/>
</dbReference>
<protein>
    <submittedName>
        <fullName evidence="6">TetR family transcriptional regulator</fullName>
    </submittedName>
</protein>
<dbReference type="Gene3D" id="1.10.10.60">
    <property type="entry name" value="Homeodomain-like"/>
    <property type="match status" value="1"/>
</dbReference>
<dbReference type="InterPro" id="IPR036388">
    <property type="entry name" value="WH-like_DNA-bd_sf"/>
</dbReference>
<feature type="compositionally biased region" description="Pro residues" evidence="3">
    <location>
        <begin position="275"/>
        <end position="286"/>
    </location>
</feature>
<dbReference type="SUPFAM" id="SSF46785">
    <property type="entry name" value="Winged helix' DNA-binding domain"/>
    <property type="match status" value="1"/>
</dbReference>
<dbReference type="Proteomes" id="UP001602322">
    <property type="component" value="Unassembled WGS sequence"/>
</dbReference>
<dbReference type="SMART" id="SM00347">
    <property type="entry name" value="HTH_MARR"/>
    <property type="match status" value="1"/>
</dbReference>
<evidence type="ECO:0000259" key="5">
    <source>
        <dbReference type="PROSITE" id="PS50995"/>
    </source>
</evidence>
<dbReference type="Gene3D" id="1.10.357.10">
    <property type="entry name" value="Tetracycline Repressor, domain 2"/>
    <property type="match status" value="1"/>
</dbReference>
<dbReference type="PRINTS" id="PR00598">
    <property type="entry name" value="HTHMARR"/>
</dbReference>
<accession>A0ABW6X9H0</accession>
<dbReference type="EMBL" id="JBIBEG010000004">
    <property type="protein sequence ID" value="MFF5897858.1"/>
    <property type="molecule type" value="Genomic_DNA"/>
</dbReference>
<dbReference type="RefSeq" id="WP_387903473.1">
    <property type="nucleotide sequence ID" value="NZ_JBIBEG010000004.1"/>
</dbReference>
<dbReference type="InterPro" id="IPR009057">
    <property type="entry name" value="Homeodomain-like_sf"/>
</dbReference>
<sequence>MDPESKSEKRRRSEGRSGAGVPEAGSQRRPGSHDPEGNRRAVLDAARRLFGAHGYRGVGVRAIAAEAGVTPGLVMAYFGTKDGLFGAAVAGGAGVGTDVLAAAAGAGPGAGPGDVPGVLARAYLDRWDRLPADDPWPALIRSAVSHPPSAEMLRTILDRQVGEPLAQVIGTGAEADVRASMIRSVLFGVIMERYVFAHEPAASVPTAELAPALTEVLAAAFGGPPGAPSRSDSTAGEPVAGASVPGDPAAGASVPGASWAGRPAAGDASGRALPRPVPSAGPPPAAPHAGAGAPAPERTAGTPRSLFALLNDCAARHQLAVGRALRAHGVSLAAYDVLAALREAGAPYRMTMGEVAAAGAVRAGGLTQQADRLAEAGLIRRERDSGDRRIVRLCLTAQGLELTGRVAEVRAAQERELLAGMAPGDRRQLTELLGSLGKTLGAGGQEQ</sequence>